<dbReference type="SMART" id="SM00256">
    <property type="entry name" value="FBOX"/>
    <property type="match status" value="1"/>
</dbReference>
<dbReference type="InterPro" id="IPR036047">
    <property type="entry name" value="F-box-like_dom_sf"/>
</dbReference>
<accession>A0A7E5W4Q0</accession>
<sequence>MTSVSNNLLTLPVDILIFIFKKLQLDDLGRLMQTCKTLNNLVLNNNTIWRSLHLNWLMLKDRTDSRHHNNLSWYKRCRASHNWCNGYYKAKVVLHHYSNYMPWIDFHNSEALLVSVGSQLHCYPTNKKGLPFGRKPAWKLDVPKINRHDIRTNDISRFVVKHDFIVCGNRDGCVTIYRINNIQSRPRIECHIRDCHENGESEVSAVDVIDNRGQLVIVSASSDASELCLCSWRPDEDSDIVTVPDDQDSKNVVNIYHGHVGAKCIALNKAQDKLAIGLNGNSKPLLLDVNNTQFLMTAEDTKNPKQAIRDIQWHDENSIVYVTHSGFLQMIDVRSHNVIYNMRDPFQSTLYCVKSDGEHGIVVGSAEYSRCVLFDSRNDNNHVQMYFTQRNTSPVYSLDFDSTKLITAVDRGVGVSNFNVDPSTEPQRDYSHIFYQ</sequence>
<dbReference type="GO" id="GO:0019005">
    <property type="term" value="C:SCF ubiquitin ligase complex"/>
    <property type="evidence" value="ECO:0007669"/>
    <property type="project" value="TreeGrafter"/>
</dbReference>
<dbReference type="Gene3D" id="2.130.10.10">
    <property type="entry name" value="YVTN repeat-like/Quinoprotein amine dehydrogenase"/>
    <property type="match status" value="1"/>
</dbReference>
<evidence type="ECO:0000313" key="2">
    <source>
        <dbReference type="Proteomes" id="UP000322000"/>
    </source>
</evidence>
<dbReference type="InterPro" id="IPR052301">
    <property type="entry name" value="SCF_F-box/WD-repeat"/>
</dbReference>
<feature type="domain" description="F-box" evidence="1">
    <location>
        <begin position="5"/>
        <end position="52"/>
    </location>
</feature>
<dbReference type="PROSITE" id="PS50181">
    <property type="entry name" value="FBOX"/>
    <property type="match status" value="1"/>
</dbReference>
<reference evidence="3" key="1">
    <citation type="submission" date="2025-08" db="UniProtKB">
        <authorList>
            <consortium name="RefSeq"/>
        </authorList>
    </citation>
    <scope>IDENTIFICATION</scope>
</reference>
<dbReference type="GeneID" id="113499350"/>
<evidence type="ECO:0000313" key="3">
    <source>
        <dbReference type="RefSeq" id="XP_026735599.1"/>
    </source>
</evidence>
<dbReference type="FunCoup" id="A0A7E5W4Q0">
    <property type="interactions" value="96"/>
</dbReference>
<dbReference type="PANTHER" id="PTHR14381">
    <property type="entry name" value="DACTYLIN"/>
    <property type="match status" value="1"/>
</dbReference>
<dbReference type="Pfam" id="PF12937">
    <property type="entry name" value="F-box-like"/>
    <property type="match status" value="1"/>
</dbReference>
<dbReference type="GO" id="GO:0031146">
    <property type="term" value="P:SCF-dependent proteasomal ubiquitin-dependent protein catabolic process"/>
    <property type="evidence" value="ECO:0007669"/>
    <property type="project" value="TreeGrafter"/>
</dbReference>
<dbReference type="KEGG" id="tnl:113499350"/>
<dbReference type="InterPro" id="IPR036322">
    <property type="entry name" value="WD40_repeat_dom_sf"/>
</dbReference>
<dbReference type="OrthoDB" id="435188at2759"/>
<protein>
    <submittedName>
        <fullName evidence="3">F-box/WD repeat-containing protein 4</fullName>
    </submittedName>
</protein>
<dbReference type="SUPFAM" id="SSF50978">
    <property type="entry name" value="WD40 repeat-like"/>
    <property type="match status" value="1"/>
</dbReference>
<evidence type="ECO:0000259" key="1">
    <source>
        <dbReference type="PROSITE" id="PS50181"/>
    </source>
</evidence>
<gene>
    <name evidence="3" type="primary">LOC113499350</name>
</gene>
<dbReference type="Proteomes" id="UP000322000">
    <property type="component" value="Chromosome 12"/>
</dbReference>
<dbReference type="InterPro" id="IPR015943">
    <property type="entry name" value="WD40/YVTN_repeat-like_dom_sf"/>
</dbReference>
<proteinExistence type="predicted"/>
<dbReference type="Gene3D" id="1.20.1280.50">
    <property type="match status" value="1"/>
</dbReference>
<dbReference type="SUPFAM" id="SSF81383">
    <property type="entry name" value="F-box domain"/>
    <property type="match status" value="1"/>
</dbReference>
<dbReference type="InParanoid" id="A0A7E5W4Q0"/>
<dbReference type="InterPro" id="IPR001810">
    <property type="entry name" value="F-box_dom"/>
</dbReference>
<keyword evidence="2" id="KW-1185">Reference proteome</keyword>
<organism evidence="2 3">
    <name type="scientific">Trichoplusia ni</name>
    <name type="common">Cabbage looper</name>
    <dbReference type="NCBI Taxonomy" id="7111"/>
    <lineage>
        <taxon>Eukaryota</taxon>
        <taxon>Metazoa</taxon>
        <taxon>Ecdysozoa</taxon>
        <taxon>Arthropoda</taxon>
        <taxon>Hexapoda</taxon>
        <taxon>Insecta</taxon>
        <taxon>Pterygota</taxon>
        <taxon>Neoptera</taxon>
        <taxon>Endopterygota</taxon>
        <taxon>Lepidoptera</taxon>
        <taxon>Glossata</taxon>
        <taxon>Ditrysia</taxon>
        <taxon>Noctuoidea</taxon>
        <taxon>Noctuidae</taxon>
        <taxon>Plusiinae</taxon>
        <taxon>Trichoplusia</taxon>
    </lineage>
</organism>
<dbReference type="RefSeq" id="XP_026735599.1">
    <property type="nucleotide sequence ID" value="XM_026879798.1"/>
</dbReference>
<dbReference type="CDD" id="cd09917">
    <property type="entry name" value="F-box_SF"/>
    <property type="match status" value="1"/>
</dbReference>
<dbReference type="PANTHER" id="PTHR14381:SF1">
    <property type="entry name" value="F-BOX_WD REPEAT-CONTAINING PROTEIN 4"/>
    <property type="match status" value="1"/>
</dbReference>
<dbReference type="AlphaFoldDB" id="A0A7E5W4Q0"/>
<name>A0A7E5W4Q0_TRINI</name>